<dbReference type="PROSITE" id="PS51462">
    <property type="entry name" value="NUDIX"/>
    <property type="match status" value="1"/>
</dbReference>
<name>A0A6N3AW14_9FIRM</name>
<feature type="domain" description="Nudix hydrolase" evidence="1">
    <location>
        <begin position="66"/>
        <end position="205"/>
    </location>
</feature>
<protein>
    <recommendedName>
        <fullName evidence="1">Nudix hydrolase domain-containing protein</fullName>
    </recommendedName>
</protein>
<dbReference type="PANTHER" id="PTHR43222:SF2">
    <property type="entry name" value="NUDIX HYDROLASE 23, CHLOROPLASTIC"/>
    <property type="match status" value="1"/>
</dbReference>
<dbReference type="Gene3D" id="6.10.250.1120">
    <property type="match status" value="1"/>
</dbReference>
<dbReference type="RefSeq" id="WP_021841922.1">
    <property type="nucleotide sequence ID" value="NZ_CACRUX010000037.1"/>
</dbReference>
<accession>A0A6N3AW14</accession>
<evidence type="ECO:0000313" key="2">
    <source>
        <dbReference type="EMBL" id="VYT96544.1"/>
    </source>
</evidence>
<sequence>MNDKWLDFAIRIQSIAQAGLEYGKDKYDLERYQELRQIAAEMVAVKTDIPVGKVYDIFCNEEGYQTPKIDTRAAVFVDGKILLVRENTGKWSLPGGWCDVDQTIASNTEKEVKEESGYDVKAKRLIAIQDWRKHNVTNLIYGVFKVFVMCEFEGGHFEENIETTATGFFSKDEIPDNMAVEKCSKEQVLMCFEAYENPNLPAMFE</sequence>
<dbReference type="EMBL" id="CACRUX010000037">
    <property type="protein sequence ID" value="VYT96544.1"/>
    <property type="molecule type" value="Genomic_DNA"/>
</dbReference>
<organism evidence="2">
    <name type="scientific">Veillonella ratti</name>
    <dbReference type="NCBI Taxonomy" id="103892"/>
    <lineage>
        <taxon>Bacteria</taxon>
        <taxon>Bacillati</taxon>
        <taxon>Bacillota</taxon>
        <taxon>Negativicutes</taxon>
        <taxon>Veillonellales</taxon>
        <taxon>Veillonellaceae</taxon>
        <taxon>Veillonella</taxon>
    </lineage>
</organism>
<dbReference type="InterPro" id="IPR000086">
    <property type="entry name" value="NUDIX_hydrolase_dom"/>
</dbReference>
<dbReference type="Gene3D" id="3.90.79.10">
    <property type="entry name" value="Nucleoside Triphosphate Pyrophosphohydrolase"/>
    <property type="match status" value="1"/>
</dbReference>
<gene>
    <name evidence="2" type="ORF">VRLFYP33_00902</name>
</gene>
<dbReference type="InterPro" id="IPR059176">
    <property type="entry name" value="UDP-X_N"/>
</dbReference>
<dbReference type="SUPFAM" id="SSF55811">
    <property type="entry name" value="Nudix"/>
    <property type="match status" value="1"/>
</dbReference>
<proteinExistence type="predicted"/>
<dbReference type="Pfam" id="PF12535">
    <property type="entry name" value="Nudix_N"/>
    <property type="match status" value="1"/>
</dbReference>
<dbReference type="PANTHER" id="PTHR43222">
    <property type="entry name" value="NUDIX HYDROLASE 23"/>
    <property type="match status" value="1"/>
</dbReference>
<dbReference type="AlphaFoldDB" id="A0A6N3AW14"/>
<dbReference type="Pfam" id="PF00293">
    <property type="entry name" value="NUDIX"/>
    <property type="match status" value="1"/>
</dbReference>
<dbReference type="InterPro" id="IPR015797">
    <property type="entry name" value="NUDIX_hydrolase-like_dom_sf"/>
</dbReference>
<reference evidence="2" key="1">
    <citation type="submission" date="2019-11" db="EMBL/GenBank/DDBJ databases">
        <authorList>
            <person name="Feng L."/>
        </authorList>
    </citation>
    <scope>NUCLEOTIDE SEQUENCE</scope>
    <source>
        <strain evidence="2">VrattiLFYP33</strain>
    </source>
</reference>
<evidence type="ECO:0000259" key="1">
    <source>
        <dbReference type="PROSITE" id="PS51462"/>
    </source>
</evidence>
<dbReference type="CDD" id="cd18889">
    <property type="entry name" value="NUDIX_ADPRase"/>
    <property type="match status" value="1"/>
</dbReference>